<sequence length="153" mass="17042">MHHCWLLLFVEVHQSLMKIGRRQKCDISLLSGATSVIGSDAYGEDIDSLTHCLTDYINFCVENTVPTRTVRSFSNCKPWITPDIKALLKEKRRAFCVWKQRGAEVCAEGAEEDDQEGGKTATGGRWSTSCSRTTSVVSGRELKTIPGFKEPKS</sequence>
<keyword evidence="2" id="KW-1185">Reference proteome</keyword>
<evidence type="ECO:0000313" key="2">
    <source>
        <dbReference type="Proteomes" id="UP000831701"/>
    </source>
</evidence>
<reference evidence="1" key="1">
    <citation type="submission" date="2022-04" db="EMBL/GenBank/DDBJ databases">
        <title>Jade perch genome.</title>
        <authorList>
            <person name="Chao B."/>
        </authorList>
    </citation>
    <scope>NUCLEOTIDE SEQUENCE</scope>
    <source>
        <strain evidence="1">CB-2022</strain>
    </source>
</reference>
<accession>A0ACB8W8U5</accession>
<comment type="caution">
    <text evidence="1">The sequence shown here is derived from an EMBL/GenBank/DDBJ whole genome shotgun (WGS) entry which is preliminary data.</text>
</comment>
<dbReference type="Proteomes" id="UP000831701">
    <property type="component" value="Chromosome 13"/>
</dbReference>
<gene>
    <name evidence="1" type="ORF">L3Q82_001219</name>
</gene>
<name>A0ACB8W8U5_9TELE</name>
<proteinExistence type="predicted"/>
<protein>
    <submittedName>
        <fullName evidence="1">Uncharacterized protein</fullName>
    </submittedName>
</protein>
<organism evidence="1 2">
    <name type="scientific">Scortum barcoo</name>
    <name type="common">barcoo grunter</name>
    <dbReference type="NCBI Taxonomy" id="214431"/>
    <lineage>
        <taxon>Eukaryota</taxon>
        <taxon>Metazoa</taxon>
        <taxon>Chordata</taxon>
        <taxon>Craniata</taxon>
        <taxon>Vertebrata</taxon>
        <taxon>Euteleostomi</taxon>
        <taxon>Actinopterygii</taxon>
        <taxon>Neopterygii</taxon>
        <taxon>Teleostei</taxon>
        <taxon>Neoteleostei</taxon>
        <taxon>Acanthomorphata</taxon>
        <taxon>Eupercaria</taxon>
        <taxon>Centrarchiformes</taxon>
        <taxon>Terapontoidei</taxon>
        <taxon>Terapontidae</taxon>
        <taxon>Scortum</taxon>
    </lineage>
</organism>
<dbReference type="EMBL" id="CM041543">
    <property type="protein sequence ID" value="KAI3363868.1"/>
    <property type="molecule type" value="Genomic_DNA"/>
</dbReference>
<evidence type="ECO:0000313" key="1">
    <source>
        <dbReference type="EMBL" id="KAI3363868.1"/>
    </source>
</evidence>